<keyword evidence="3" id="KW-1185">Reference proteome</keyword>
<dbReference type="EMBL" id="JAGTTM010000001">
    <property type="protein sequence ID" value="MCC2027944.1"/>
    <property type="molecule type" value="Genomic_DNA"/>
</dbReference>
<evidence type="ECO:0000313" key="3">
    <source>
        <dbReference type="Proteomes" id="UP001139289"/>
    </source>
</evidence>
<comment type="caution">
    <text evidence="2">The sequence shown here is derived from an EMBL/GenBank/DDBJ whole genome shotgun (WGS) entry which is preliminary data.</text>
</comment>
<dbReference type="RefSeq" id="WP_227529333.1">
    <property type="nucleotide sequence ID" value="NZ_JAGTTM010000001.1"/>
</dbReference>
<feature type="domain" description="Glyoxalase/fosfomycin resistance/dioxygenase" evidence="1">
    <location>
        <begin position="7"/>
        <end position="125"/>
    </location>
</feature>
<evidence type="ECO:0000313" key="2">
    <source>
        <dbReference type="EMBL" id="MCC2027944.1"/>
    </source>
</evidence>
<sequence length="132" mass="14092">MSGLVPYLFFPGTAAEALTFYQGVFGGELQLFTYEQFGRTDGPGDAIAHGALNGAVQVFASDAAGDEDAVHIVGAMFSLLGTADAETLQQWFAALGEGGTITDGLQKRPWGDYDGQVTDRYGIRWLIGYQES</sequence>
<dbReference type="InterPro" id="IPR028973">
    <property type="entry name" value="PhnB-like"/>
</dbReference>
<dbReference type="Proteomes" id="UP001139289">
    <property type="component" value="Unassembled WGS sequence"/>
</dbReference>
<gene>
    <name evidence="2" type="ORF">KEC56_00110</name>
</gene>
<organism evidence="2 3">
    <name type="scientific">Microbacterium tenebrionis</name>
    <dbReference type="NCBI Taxonomy" id="2830665"/>
    <lineage>
        <taxon>Bacteria</taxon>
        <taxon>Bacillati</taxon>
        <taxon>Actinomycetota</taxon>
        <taxon>Actinomycetes</taxon>
        <taxon>Micrococcales</taxon>
        <taxon>Microbacteriaceae</taxon>
        <taxon>Microbacterium</taxon>
    </lineage>
</organism>
<proteinExistence type="predicted"/>
<protein>
    <submittedName>
        <fullName evidence="2">VOC family protein</fullName>
    </submittedName>
</protein>
<accession>A0A9X1RYR0</accession>
<dbReference type="InterPro" id="IPR029068">
    <property type="entry name" value="Glyas_Bleomycin-R_OHBP_Dase"/>
</dbReference>
<dbReference type="Pfam" id="PF00903">
    <property type="entry name" value="Glyoxalase"/>
    <property type="match status" value="1"/>
</dbReference>
<name>A0A9X1RYR0_9MICO</name>
<dbReference type="InterPro" id="IPR004360">
    <property type="entry name" value="Glyas_Fos-R_dOase_dom"/>
</dbReference>
<dbReference type="SUPFAM" id="SSF54593">
    <property type="entry name" value="Glyoxalase/Bleomycin resistance protein/Dihydroxybiphenyl dioxygenase"/>
    <property type="match status" value="1"/>
</dbReference>
<reference evidence="2" key="1">
    <citation type="submission" date="2021-04" db="EMBL/GenBank/DDBJ databases">
        <title>Microbacterium tenobrionis sp. nov. and Microbacterium allomyrinae sp. nov., isolated from larvae of Tenobrio molitor and Allomyrina dichotoma, respectively.</title>
        <authorList>
            <person name="Lee S.D."/>
        </authorList>
    </citation>
    <scope>NUCLEOTIDE SEQUENCE</scope>
    <source>
        <strain evidence="2">YMB-B2</strain>
    </source>
</reference>
<dbReference type="CDD" id="cd06588">
    <property type="entry name" value="PhnB_like"/>
    <property type="match status" value="1"/>
</dbReference>
<dbReference type="PANTHER" id="PTHR33990:SF1">
    <property type="entry name" value="PROTEIN YJDN"/>
    <property type="match status" value="1"/>
</dbReference>
<dbReference type="AlphaFoldDB" id="A0A9X1RYR0"/>
<evidence type="ECO:0000259" key="1">
    <source>
        <dbReference type="Pfam" id="PF00903"/>
    </source>
</evidence>
<dbReference type="PANTHER" id="PTHR33990">
    <property type="entry name" value="PROTEIN YJDN-RELATED"/>
    <property type="match status" value="1"/>
</dbReference>
<dbReference type="Gene3D" id="3.10.180.10">
    <property type="entry name" value="2,3-Dihydroxybiphenyl 1,2-Dioxygenase, domain 1"/>
    <property type="match status" value="1"/>
</dbReference>